<dbReference type="Pfam" id="PF01565">
    <property type="entry name" value="FAD_binding_4"/>
    <property type="match status" value="1"/>
</dbReference>
<dbReference type="Pfam" id="PF08031">
    <property type="entry name" value="BBE"/>
    <property type="match status" value="1"/>
</dbReference>
<dbReference type="InterPro" id="IPR016169">
    <property type="entry name" value="FAD-bd_PCMH_sub2"/>
</dbReference>
<dbReference type="InterPro" id="IPR050432">
    <property type="entry name" value="FAD-linked_Oxidoreductases_BP"/>
</dbReference>
<evidence type="ECO:0000256" key="1">
    <source>
        <dbReference type="ARBA" id="ARBA00005466"/>
    </source>
</evidence>
<dbReference type="Proteomes" id="UP000799770">
    <property type="component" value="Unassembled WGS sequence"/>
</dbReference>
<dbReference type="InterPro" id="IPR006094">
    <property type="entry name" value="Oxid_FAD_bind_N"/>
</dbReference>
<sequence length="646" mass="70216">MLLSVAVFLALFTSSFAINFDFERIQLTEAETVDYPDIRFADQGAVPYEECKYLPEDDDWPQDEDWARFNETLGGALLKPLPLATPCYAGPLYNANICALLRMQWAFNTPLHASDPTSITSQWSSGYSCVPTSNPNSTCTQGGWPLYVVNATTARHVQLAVNFARNRNIRLAIKNSGHDFNGKTLGGGALSVWVHNLKGLTYYPNYTSPEYTGRAVAYAGGTSTAEASTLMLKNNFTMHVAGGSTVGIAGGWLQAGGHSSYTSQHGLAADNALQLEVVTADGRLVTASAKENPDLFWALRGGGGGNYGIITSVIMKAWERTTTVSGSIMFSTIPTRGTNQAALSSDTFWAGVREYFSYCIPIVDAGGLGYNFIRHTASGNVTGLSFQTSISLPNKSMAQYRAFVRPLLQRLNDIGIAVPIPAAKRHINPPMHSSLSPQPHHLDKRVVGELIPSAWIASRFFLRSSHSTPSGLDSMTNAIRSLIEEGGLTFHGINHAPTRNASGNADNAVLPAWRDAVLHAQGFAGDRHWDGTTIQRSFSDEKKEHDHLQKYMQKWRDVTPGSGSYQNEGDAQDPSWKEAFYGANYARLEGMKKTYDPWGVFWVIGGVTSDEWEVRGSSGGAGSAAGGIVTQDGRLCRVDFDGKRSI</sequence>
<dbReference type="AlphaFoldDB" id="A0A6A5ZVI7"/>
<evidence type="ECO:0000259" key="4">
    <source>
        <dbReference type="PROSITE" id="PS51387"/>
    </source>
</evidence>
<dbReference type="PANTHER" id="PTHR13878:SF91">
    <property type="entry name" value="FAD BINDING DOMAIN PROTEIN (AFU_ORTHOLOGUE AFUA_6G12070)-RELATED"/>
    <property type="match status" value="1"/>
</dbReference>
<dbReference type="InterPro" id="IPR016166">
    <property type="entry name" value="FAD-bd_PCMH"/>
</dbReference>
<comment type="similarity">
    <text evidence="1">Belongs to the oxygen-dependent FAD-linked oxidoreductase family.</text>
</comment>
<reference evidence="5" key="1">
    <citation type="journal article" date="2020" name="Stud. Mycol.">
        <title>101 Dothideomycetes genomes: a test case for predicting lifestyles and emergence of pathogens.</title>
        <authorList>
            <person name="Haridas S."/>
            <person name="Albert R."/>
            <person name="Binder M."/>
            <person name="Bloem J."/>
            <person name="Labutti K."/>
            <person name="Salamov A."/>
            <person name="Andreopoulos B."/>
            <person name="Baker S."/>
            <person name="Barry K."/>
            <person name="Bills G."/>
            <person name="Bluhm B."/>
            <person name="Cannon C."/>
            <person name="Castanera R."/>
            <person name="Culley D."/>
            <person name="Daum C."/>
            <person name="Ezra D."/>
            <person name="Gonzalez J."/>
            <person name="Henrissat B."/>
            <person name="Kuo A."/>
            <person name="Liang C."/>
            <person name="Lipzen A."/>
            <person name="Lutzoni F."/>
            <person name="Magnuson J."/>
            <person name="Mondo S."/>
            <person name="Nolan M."/>
            <person name="Ohm R."/>
            <person name="Pangilinan J."/>
            <person name="Park H.-J."/>
            <person name="Ramirez L."/>
            <person name="Alfaro M."/>
            <person name="Sun H."/>
            <person name="Tritt A."/>
            <person name="Yoshinaga Y."/>
            <person name="Zwiers L.-H."/>
            <person name="Turgeon B."/>
            <person name="Goodwin S."/>
            <person name="Spatafora J."/>
            <person name="Crous P."/>
            <person name="Grigoriev I."/>
        </authorList>
    </citation>
    <scope>NUCLEOTIDE SEQUENCE</scope>
    <source>
        <strain evidence="5">CBS 627.86</strain>
    </source>
</reference>
<dbReference type="OrthoDB" id="415825at2759"/>
<dbReference type="GO" id="GO:0016491">
    <property type="term" value="F:oxidoreductase activity"/>
    <property type="evidence" value="ECO:0007669"/>
    <property type="project" value="UniProtKB-KW"/>
</dbReference>
<evidence type="ECO:0000313" key="5">
    <source>
        <dbReference type="EMBL" id="KAF2122271.1"/>
    </source>
</evidence>
<feature type="signal peptide" evidence="3">
    <location>
        <begin position="1"/>
        <end position="17"/>
    </location>
</feature>
<dbReference type="SUPFAM" id="SSF56176">
    <property type="entry name" value="FAD-binding/transporter-associated domain-like"/>
    <property type="match status" value="1"/>
</dbReference>
<dbReference type="Gene3D" id="3.30.465.10">
    <property type="match status" value="2"/>
</dbReference>
<feature type="domain" description="FAD-binding PCMH-type" evidence="4">
    <location>
        <begin position="141"/>
        <end position="320"/>
    </location>
</feature>
<name>A0A6A5ZVI7_9PLEO</name>
<gene>
    <name evidence="5" type="ORF">BDV96DRAFT_594175</name>
</gene>
<dbReference type="GO" id="GO:0071949">
    <property type="term" value="F:FAD binding"/>
    <property type="evidence" value="ECO:0007669"/>
    <property type="project" value="InterPro"/>
</dbReference>
<dbReference type="PROSITE" id="PS51387">
    <property type="entry name" value="FAD_PCMH"/>
    <property type="match status" value="1"/>
</dbReference>
<proteinExistence type="inferred from homology"/>
<accession>A0A6A5ZVI7</accession>
<evidence type="ECO:0000313" key="6">
    <source>
        <dbReference type="Proteomes" id="UP000799770"/>
    </source>
</evidence>
<dbReference type="InterPro" id="IPR036318">
    <property type="entry name" value="FAD-bd_PCMH-like_sf"/>
</dbReference>
<protein>
    <recommendedName>
        <fullName evidence="4">FAD-binding PCMH-type domain-containing protein</fullName>
    </recommendedName>
</protein>
<dbReference type="InterPro" id="IPR012951">
    <property type="entry name" value="BBE"/>
</dbReference>
<keyword evidence="3" id="KW-0732">Signal</keyword>
<feature type="chain" id="PRO_5025360371" description="FAD-binding PCMH-type domain-containing protein" evidence="3">
    <location>
        <begin position="18"/>
        <end position="646"/>
    </location>
</feature>
<keyword evidence="6" id="KW-1185">Reference proteome</keyword>
<organism evidence="5 6">
    <name type="scientific">Lophiotrema nucula</name>
    <dbReference type="NCBI Taxonomy" id="690887"/>
    <lineage>
        <taxon>Eukaryota</taxon>
        <taxon>Fungi</taxon>
        <taxon>Dikarya</taxon>
        <taxon>Ascomycota</taxon>
        <taxon>Pezizomycotina</taxon>
        <taxon>Dothideomycetes</taxon>
        <taxon>Pleosporomycetidae</taxon>
        <taxon>Pleosporales</taxon>
        <taxon>Lophiotremataceae</taxon>
        <taxon>Lophiotrema</taxon>
    </lineage>
</organism>
<evidence type="ECO:0000256" key="2">
    <source>
        <dbReference type="ARBA" id="ARBA00023002"/>
    </source>
</evidence>
<keyword evidence="2" id="KW-0560">Oxidoreductase</keyword>
<dbReference type="EMBL" id="ML977311">
    <property type="protein sequence ID" value="KAF2122271.1"/>
    <property type="molecule type" value="Genomic_DNA"/>
</dbReference>
<dbReference type="PANTHER" id="PTHR13878">
    <property type="entry name" value="GULONOLACTONE OXIDASE"/>
    <property type="match status" value="1"/>
</dbReference>
<evidence type="ECO:0000256" key="3">
    <source>
        <dbReference type="SAM" id="SignalP"/>
    </source>
</evidence>